<accession>A0A9D3Y7N7</accession>
<reference evidence="3" key="2">
    <citation type="submission" date="2020-11" db="EMBL/GenBank/DDBJ databases">
        <authorList>
            <person name="McCartney M.A."/>
            <person name="Auch B."/>
            <person name="Kono T."/>
            <person name="Mallez S."/>
            <person name="Becker A."/>
            <person name="Gohl D.M."/>
            <person name="Silverstein K.A.T."/>
            <person name="Koren S."/>
            <person name="Bechman K.B."/>
            <person name="Herman A."/>
            <person name="Abrahante J.E."/>
            <person name="Garbe J."/>
        </authorList>
    </citation>
    <scope>NUCLEOTIDE SEQUENCE</scope>
    <source>
        <strain evidence="3">Duluth1</strain>
        <tissue evidence="3">Whole animal</tissue>
    </source>
</reference>
<dbReference type="InterPro" id="IPR036179">
    <property type="entry name" value="Ig-like_dom_sf"/>
</dbReference>
<dbReference type="EMBL" id="JAIWYP010000016">
    <property type="protein sequence ID" value="KAH3694189.1"/>
    <property type="molecule type" value="Genomic_DNA"/>
</dbReference>
<evidence type="ECO:0000313" key="3">
    <source>
        <dbReference type="EMBL" id="KAH3694201.1"/>
    </source>
</evidence>
<protein>
    <submittedName>
        <fullName evidence="3">Uncharacterized protein</fullName>
    </submittedName>
</protein>
<reference evidence="3" key="1">
    <citation type="journal article" date="2019" name="bioRxiv">
        <title>The Genome of the Zebra Mussel, Dreissena polymorpha: A Resource for Invasive Species Research.</title>
        <authorList>
            <person name="McCartney M.A."/>
            <person name="Auch B."/>
            <person name="Kono T."/>
            <person name="Mallez S."/>
            <person name="Zhang Y."/>
            <person name="Obille A."/>
            <person name="Becker A."/>
            <person name="Abrahante J.E."/>
            <person name="Garbe J."/>
            <person name="Badalamenti J.P."/>
            <person name="Herman A."/>
            <person name="Mangelson H."/>
            <person name="Liachko I."/>
            <person name="Sullivan S."/>
            <person name="Sone E.D."/>
            <person name="Koren S."/>
            <person name="Silverstein K.A.T."/>
            <person name="Beckman K.B."/>
            <person name="Gohl D.M."/>
        </authorList>
    </citation>
    <scope>NUCLEOTIDE SEQUENCE</scope>
    <source>
        <strain evidence="3">Duluth1</strain>
        <tissue evidence="3">Whole animal</tissue>
    </source>
</reference>
<feature type="signal peptide" evidence="1">
    <location>
        <begin position="1"/>
        <end position="25"/>
    </location>
</feature>
<feature type="chain" id="PRO_5040097827" evidence="1">
    <location>
        <begin position="26"/>
        <end position="119"/>
    </location>
</feature>
<dbReference type="Proteomes" id="UP000828390">
    <property type="component" value="Unassembled WGS sequence"/>
</dbReference>
<proteinExistence type="predicted"/>
<name>A0A9D3Y7N7_DREPO</name>
<evidence type="ECO:0000313" key="4">
    <source>
        <dbReference type="Proteomes" id="UP000828390"/>
    </source>
</evidence>
<keyword evidence="4" id="KW-1185">Reference proteome</keyword>
<organism evidence="3 4">
    <name type="scientific">Dreissena polymorpha</name>
    <name type="common">Zebra mussel</name>
    <name type="synonym">Mytilus polymorpha</name>
    <dbReference type="NCBI Taxonomy" id="45954"/>
    <lineage>
        <taxon>Eukaryota</taxon>
        <taxon>Metazoa</taxon>
        <taxon>Spiralia</taxon>
        <taxon>Lophotrochozoa</taxon>
        <taxon>Mollusca</taxon>
        <taxon>Bivalvia</taxon>
        <taxon>Autobranchia</taxon>
        <taxon>Heteroconchia</taxon>
        <taxon>Euheterodonta</taxon>
        <taxon>Imparidentia</taxon>
        <taxon>Neoheterodontei</taxon>
        <taxon>Myida</taxon>
        <taxon>Dreissenoidea</taxon>
        <taxon>Dreissenidae</taxon>
        <taxon>Dreissena</taxon>
    </lineage>
</organism>
<gene>
    <name evidence="2" type="ORF">DPMN_081628</name>
    <name evidence="3" type="ORF">DPMN_081641</name>
</gene>
<dbReference type="SUPFAM" id="SSF48726">
    <property type="entry name" value="Immunoglobulin"/>
    <property type="match status" value="1"/>
</dbReference>
<comment type="caution">
    <text evidence="3">The sequence shown here is derived from an EMBL/GenBank/DDBJ whole genome shotgun (WGS) entry which is preliminary data.</text>
</comment>
<dbReference type="InterPro" id="IPR013783">
    <property type="entry name" value="Ig-like_fold"/>
</dbReference>
<sequence length="119" mass="13615">MSPEFNITTTLHSTVILHFTVVAYPVPTPSDYVWKKCDVEESNGTLHCYPLTDGWQYKISTVDLTSYLTISDFTQHDIGRYMLSVGNGVGDAWNQTFFVWMEGKQLGGSMFKHCRYVYV</sequence>
<evidence type="ECO:0000313" key="2">
    <source>
        <dbReference type="EMBL" id="KAH3694189.1"/>
    </source>
</evidence>
<keyword evidence="1" id="KW-0732">Signal</keyword>
<dbReference type="Gene3D" id="2.60.40.10">
    <property type="entry name" value="Immunoglobulins"/>
    <property type="match status" value="1"/>
</dbReference>
<dbReference type="CDD" id="cd00096">
    <property type="entry name" value="Ig"/>
    <property type="match status" value="1"/>
</dbReference>
<dbReference type="EMBL" id="JAIWYP010000016">
    <property type="protein sequence ID" value="KAH3694201.1"/>
    <property type="molecule type" value="Genomic_DNA"/>
</dbReference>
<dbReference type="AlphaFoldDB" id="A0A9D3Y7N7"/>
<evidence type="ECO:0000256" key="1">
    <source>
        <dbReference type="SAM" id="SignalP"/>
    </source>
</evidence>